<dbReference type="AlphaFoldDB" id="A0AA42CLN7"/>
<organism evidence="1 2">
    <name type="scientific">Lichenifustis flavocetrariae</name>
    <dbReference type="NCBI Taxonomy" id="2949735"/>
    <lineage>
        <taxon>Bacteria</taxon>
        <taxon>Pseudomonadati</taxon>
        <taxon>Pseudomonadota</taxon>
        <taxon>Alphaproteobacteria</taxon>
        <taxon>Hyphomicrobiales</taxon>
        <taxon>Lichenihabitantaceae</taxon>
        <taxon>Lichenifustis</taxon>
    </lineage>
</organism>
<dbReference type="InterPro" id="IPR036397">
    <property type="entry name" value="RNaseH_sf"/>
</dbReference>
<name>A0AA42CLN7_9HYPH</name>
<gene>
    <name evidence="1" type="ORF">M8523_27745</name>
</gene>
<evidence type="ECO:0000313" key="2">
    <source>
        <dbReference type="Proteomes" id="UP001165667"/>
    </source>
</evidence>
<dbReference type="RefSeq" id="WP_282588141.1">
    <property type="nucleotide sequence ID" value="NZ_JAMOIM010000032.1"/>
</dbReference>
<evidence type="ECO:0000313" key="1">
    <source>
        <dbReference type="EMBL" id="MCW6511763.1"/>
    </source>
</evidence>
<comment type="caution">
    <text evidence="1">The sequence shown here is derived from an EMBL/GenBank/DDBJ whole genome shotgun (WGS) entry which is preliminary data.</text>
</comment>
<sequence length="147" mass="16073">MALVRYFLDAEFNGFGGQLISIALVPQDPHSAVFYEALPCAAPEPWVAAHVLPVLRTTPTSRPAMIAKLAAYLSSDPEPVVVADWPEDIAHLALLMVTGPGYRLASPRLMFELLDLPLFNSEALSEVPHNARHDAAALRTYVLAEQR</sequence>
<dbReference type="GO" id="GO:0003676">
    <property type="term" value="F:nucleic acid binding"/>
    <property type="evidence" value="ECO:0007669"/>
    <property type="project" value="InterPro"/>
</dbReference>
<accession>A0AA42CLN7</accession>
<protein>
    <submittedName>
        <fullName evidence="1">Uncharacterized protein</fullName>
    </submittedName>
</protein>
<reference evidence="1" key="1">
    <citation type="submission" date="2022-05" db="EMBL/GenBank/DDBJ databases">
        <authorList>
            <person name="Pankratov T."/>
        </authorList>
    </citation>
    <scope>NUCLEOTIDE SEQUENCE</scope>
    <source>
        <strain evidence="1">BP6-180914</strain>
    </source>
</reference>
<dbReference type="EMBL" id="JAMOIM010000032">
    <property type="protein sequence ID" value="MCW6511763.1"/>
    <property type="molecule type" value="Genomic_DNA"/>
</dbReference>
<proteinExistence type="predicted"/>
<dbReference type="Proteomes" id="UP001165667">
    <property type="component" value="Unassembled WGS sequence"/>
</dbReference>
<keyword evidence="2" id="KW-1185">Reference proteome</keyword>
<dbReference type="Gene3D" id="3.30.420.10">
    <property type="entry name" value="Ribonuclease H-like superfamily/Ribonuclease H"/>
    <property type="match status" value="1"/>
</dbReference>